<dbReference type="KEGG" id="hdh:G5B40_19645"/>
<dbReference type="NCBIfam" id="TIGR01849">
    <property type="entry name" value="PHB_depoly_PhaZ"/>
    <property type="match status" value="1"/>
</dbReference>
<organism evidence="2 3">
    <name type="scientific">Pikeienuella piscinae</name>
    <dbReference type="NCBI Taxonomy" id="2748098"/>
    <lineage>
        <taxon>Bacteria</taxon>
        <taxon>Pseudomonadati</taxon>
        <taxon>Pseudomonadota</taxon>
        <taxon>Alphaproteobacteria</taxon>
        <taxon>Rhodobacterales</taxon>
        <taxon>Paracoccaceae</taxon>
        <taxon>Pikeienuella</taxon>
    </lineage>
</organism>
<gene>
    <name evidence="2" type="ORF">G5B40_19645</name>
</gene>
<dbReference type="Pfam" id="PF06850">
    <property type="entry name" value="PHB_depo_C"/>
    <property type="match status" value="1"/>
</dbReference>
<feature type="domain" description="PHB de-polymerase C-terminal" evidence="1">
    <location>
        <begin position="209"/>
        <end position="411"/>
    </location>
</feature>
<dbReference type="PANTHER" id="PTHR36837:SF4">
    <property type="entry name" value="BLR0908 PROTEIN"/>
    <property type="match status" value="1"/>
</dbReference>
<dbReference type="SUPFAM" id="SSF53474">
    <property type="entry name" value="alpha/beta-Hydrolases"/>
    <property type="match status" value="1"/>
</dbReference>
<dbReference type="InterPro" id="IPR009656">
    <property type="entry name" value="PHB_depo_C"/>
</dbReference>
<dbReference type="InterPro" id="IPR029058">
    <property type="entry name" value="AB_hydrolase_fold"/>
</dbReference>
<dbReference type="EMBL" id="CP049056">
    <property type="protein sequence ID" value="QIE57983.1"/>
    <property type="molecule type" value="Genomic_DNA"/>
</dbReference>
<dbReference type="InterPro" id="IPR010915">
    <property type="entry name" value="PHB_depoly_PhaZ"/>
</dbReference>
<dbReference type="Gene3D" id="3.40.50.1820">
    <property type="entry name" value="alpha/beta hydrolase"/>
    <property type="match status" value="1"/>
</dbReference>
<proteinExistence type="predicted"/>
<sequence length="437" mass="48666">MLYHAYEYTHAAVSPLRNAAKMSMRMLRNPFNPFAPTLPARTTAAMLEMFISATKRYSKPEFDIDTVEVDGEPVAVVEEKVVEKPFCNLVRFRREGAERRNDSAVLIVAPMSGHFATLLRGTVRAMLPGHDVYITDWIDARDVPMSDGRFGLDEYIDYVREFCGVLHTATGERPAVMAVCQPGVPVLAAAALMAEDDAPDRPASIILMGSPIDTRRNPQEPNLLATTHPLSWFEKNVIVTVPFPNPGFLRRVYPGFMQLTGFMQMNLDRHVDAHMKQFQHLVVGDGESAEAHTAFYDEYLAVMDMTAEFYLETIETVFQEHSLPRGLMTYRDERLVKPELITDIALMTVEGEKDDITGRGQTAAAHALCPDLPGAKKFHWEQKGVGHYGVFNGSRFRTNIQPKIADFIAENRGSPVKPKAAPKLKLMKTGAAPVAAA</sequence>
<dbReference type="AlphaFoldDB" id="A0A7M3T7K2"/>
<dbReference type="PIRSF" id="PIRSF020818">
    <property type="entry name" value="PHB_depoly_PhaZ"/>
    <property type="match status" value="1"/>
</dbReference>
<dbReference type="InterPro" id="IPR051321">
    <property type="entry name" value="PHA/PHB_synthase"/>
</dbReference>
<dbReference type="Proteomes" id="UP000503336">
    <property type="component" value="Chromosome"/>
</dbReference>
<evidence type="ECO:0000313" key="3">
    <source>
        <dbReference type="Proteomes" id="UP000503336"/>
    </source>
</evidence>
<evidence type="ECO:0000313" key="2">
    <source>
        <dbReference type="EMBL" id="QIE57983.1"/>
    </source>
</evidence>
<dbReference type="PANTHER" id="PTHR36837">
    <property type="entry name" value="POLY(3-HYDROXYALKANOATE) POLYMERASE SUBUNIT PHAC"/>
    <property type="match status" value="1"/>
</dbReference>
<evidence type="ECO:0000259" key="1">
    <source>
        <dbReference type="Pfam" id="PF06850"/>
    </source>
</evidence>
<keyword evidence="3" id="KW-1185">Reference proteome</keyword>
<name>A0A7M3T7K2_9RHOB</name>
<accession>A0A7M3T7K2</accession>
<reference evidence="2 3" key="1">
    <citation type="submission" date="2020-02" db="EMBL/GenBank/DDBJ databases">
        <title>complete genome sequence of Rhodobacteraceae bacterium.</title>
        <authorList>
            <person name="Park J."/>
            <person name="Kim Y.-S."/>
            <person name="Kim K.-H."/>
        </authorList>
    </citation>
    <scope>NUCLEOTIDE SEQUENCE [LARGE SCALE GENOMIC DNA]</scope>
    <source>
        <strain evidence="2 3">RR4-56</strain>
    </source>
</reference>
<protein>
    <submittedName>
        <fullName evidence="2">Polyhydroxyalkanoate depolymerase</fullName>
    </submittedName>
</protein>